<protein>
    <recommendedName>
        <fullName evidence="4">SnoaL-like domain-containing protein</fullName>
    </recommendedName>
</protein>
<comment type="caution">
    <text evidence="2">The sequence shown here is derived from an EMBL/GenBank/DDBJ whole genome shotgun (WGS) entry which is preliminary data.</text>
</comment>
<evidence type="ECO:0000256" key="1">
    <source>
        <dbReference type="SAM" id="SignalP"/>
    </source>
</evidence>
<name>A0A2A5CEH9_9GAMM</name>
<keyword evidence="1" id="KW-0732">Signal</keyword>
<feature type="chain" id="PRO_5012133384" description="SnoaL-like domain-containing protein" evidence="1">
    <location>
        <begin position="20"/>
        <end position="305"/>
    </location>
</feature>
<evidence type="ECO:0000313" key="2">
    <source>
        <dbReference type="EMBL" id="PCJ41786.1"/>
    </source>
</evidence>
<feature type="signal peptide" evidence="1">
    <location>
        <begin position="1"/>
        <end position="19"/>
    </location>
</feature>
<dbReference type="AlphaFoldDB" id="A0A2A5CEH9"/>
<dbReference type="Proteomes" id="UP000228987">
    <property type="component" value="Unassembled WGS sequence"/>
</dbReference>
<dbReference type="SUPFAM" id="SSF54427">
    <property type="entry name" value="NTF2-like"/>
    <property type="match status" value="2"/>
</dbReference>
<gene>
    <name evidence="2" type="ORF">COA71_07175</name>
</gene>
<dbReference type="InterPro" id="IPR032710">
    <property type="entry name" value="NTF2-like_dom_sf"/>
</dbReference>
<evidence type="ECO:0008006" key="4">
    <source>
        <dbReference type="Google" id="ProtNLM"/>
    </source>
</evidence>
<accession>A0A2A5CEH9</accession>
<sequence>MKRIILFLVFSVFGATAFAQYPIPQQSPSMAMNAQERANLEFVQDFWRDIVNGDNLDIATHYMPADFISRNPNIAAGRDAFIETLRTNPLLLQNRGLTTPEVIIAQDDYVFFMWASFIIDPMNAAIIYKYNTIDLFRLDGDKIVEHWDGAHKVVDTDTGAKNRGGGTYNSASNLTAREQETLRIGQVEFRDILQYGHAELALEYFAPGYMQHNMNVPGGLEGFMGFFGGRESQPLTGEWVTPPALELISGNFYLKFDQRFEDAAAGGQNVYYRFDMVRVDDGLIQEHWDVAFPRGIASPNSGITR</sequence>
<reference evidence="3" key="1">
    <citation type="submission" date="2017-08" db="EMBL/GenBank/DDBJ databases">
        <title>A dynamic microbial community with high functional redundancy inhabits the cold, oxic subseafloor aquifer.</title>
        <authorList>
            <person name="Tully B.J."/>
            <person name="Wheat C.G."/>
            <person name="Glazer B.T."/>
            <person name="Huber J.A."/>
        </authorList>
    </citation>
    <scope>NUCLEOTIDE SEQUENCE [LARGE SCALE GENOMIC DNA]</scope>
</reference>
<evidence type="ECO:0000313" key="3">
    <source>
        <dbReference type="Proteomes" id="UP000228987"/>
    </source>
</evidence>
<dbReference type="EMBL" id="NVWI01000004">
    <property type="protein sequence ID" value="PCJ41786.1"/>
    <property type="molecule type" value="Genomic_DNA"/>
</dbReference>
<organism evidence="2 3">
    <name type="scientific">SAR86 cluster bacterium</name>
    <dbReference type="NCBI Taxonomy" id="2030880"/>
    <lineage>
        <taxon>Bacteria</taxon>
        <taxon>Pseudomonadati</taxon>
        <taxon>Pseudomonadota</taxon>
        <taxon>Gammaproteobacteria</taxon>
        <taxon>SAR86 cluster</taxon>
    </lineage>
</organism>
<proteinExistence type="predicted"/>
<dbReference type="Gene3D" id="3.10.450.50">
    <property type="match status" value="2"/>
</dbReference>